<dbReference type="InterPro" id="IPR032675">
    <property type="entry name" value="LRR_dom_sf"/>
</dbReference>
<feature type="signal peptide" evidence="1">
    <location>
        <begin position="1"/>
        <end position="22"/>
    </location>
</feature>
<dbReference type="InterPro" id="IPR026906">
    <property type="entry name" value="LRR_5"/>
</dbReference>
<dbReference type="EMBL" id="FNIW01000008">
    <property type="protein sequence ID" value="SDO04174.1"/>
    <property type="molecule type" value="Genomic_DNA"/>
</dbReference>
<dbReference type="Gene3D" id="3.80.10.10">
    <property type="entry name" value="Ribonuclease Inhibitor"/>
    <property type="match status" value="1"/>
</dbReference>
<keyword evidence="1" id="KW-0732">Signal</keyword>
<dbReference type="Pfam" id="PF13306">
    <property type="entry name" value="LRR_5"/>
    <property type="match status" value="1"/>
</dbReference>
<evidence type="ECO:0000313" key="2">
    <source>
        <dbReference type="EMBL" id="SDO04174.1"/>
    </source>
</evidence>
<evidence type="ECO:0000313" key="3">
    <source>
        <dbReference type="Proteomes" id="UP000199134"/>
    </source>
</evidence>
<dbReference type="Proteomes" id="UP000199134">
    <property type="component" value="Unassembled WGS sequence"/>
</dbReference>
<accession>A0A1H0GBG0</accession>
<organism evidence="2 3">
    <name type="scientific">Prevotella communis</name>
    <dbReference type="NCBI Taxonomy" id="2913614"/>
    <lineage>
        <taxon>Bacteria</taxon>
        <taxon>Pseudomonadati</taxon>
        <taxon>Bacteroidota</taxon>
        <taxon>Bacteroidia</taxon>
        <taxon>Bacteroidales</taxon>
        <taxon>Prevotellaceae</taxon>
        <taxon>Prevotella</taxon>
    </lineage>
</organism>
<dbReference type="OrthoDB" id="9920397at2"/>
<dbReference type="AlphaFoldDB" id="A0A1H0GBG0"/>
<reference evidence="3" key="1">
    <citation type="submission" date="2016-10" db="EMBL/GenBank/DDBJ databases">
        <authorList>
            <person name="de Groot N.N."/>
        </authorList>
    </citation>
    <scope>NUCLEOTIDE SEQUENCE [LARGE SCALE GENOMIC DNA]</scope>
    <source>
        <strain evidence="3">BP1-145</strain>
    </source>
</reference>
<proteinExistence type="predicted"/>
<comment type="caution">
    <text evidence="2">The sequence shown here is derived from an EMBL/GenBank/DDBJ whole genome shotgun (WGS) entry which is preliminary data.</text>
</comment>
<feature type="chain" id="PRO_5011603830" evidence="1">
    <location>
        <begin position="23"/>
        <end position="301"/>
    </location>
</feature>
<sequence>MRKFVCSLLLTVLLGIPLSTKATIVDDPGVFNFSPFYDPSSGVIGLSLTFFPSEEGDTVYIPDYIYENNQYKYVVNINTGAFYDCHAKYIRLPNHLRFIRDNAFHYCSFLTTLEFTNDISEIDFGEIDDIVGGCNYVDEIIVPLEYLGNYADDPEDRFFPYYLYEQLKGKRVLTQFNKMIWADVNFKVSDNVDAFYCTSVSGTNAYINTNVNVVPANKVVCIDGNNGDVVYATATTDYADNVTIYNNIIPLSNTTCVSNNSNVYYHFYNGNGEFPRIPSTVCFEPHSAYLTNSSESTILIP</sequence>
<evidence type="ECO:0000256" key="1">
    <source>
        <dbReference type="SAM" id="SignalP"/>
    </source>
</evidence>
<dbReference type="RefSeq" id="WP_091853232.1">
    <property type="nucleotide sequence ID" value="NZ_FNIW01000008.1"/>
</dbReference>
<protein>
    <submittedName>
        <fullName evidence="2">Leucine rich repeat-containing protein</fullName>
    </submittedName>
</protein>
<name>A0A1H0GBG0_9BACT</name>
<gene>
    <name evidence="2" type="ORF">SAMN04487900_10845</name>
</gene>